<protein>
    <submittedName>
        <fullName evidence="2">SMI1/KNR4 family protein</fullName>
    </submittedName>
</protein>
<dbReference type="Proteomes" id="UP001370348">
    <property type="component" value="Chromosome"/>
</dbReference>
<name>A0ABZ2M181_9BACT</name>
<dbReference type="InterPro" id="IPR037883">
    <property type="entry name" value="Knr4/Smi1-like_sf"/>
</dbReference>
<dbReference type="InterPro" id="IPR018958">
    <property type="entry name" value="Knr4/Smi1-like_dom"/>
</dbReference>
<keyword evidence="3" id="KW-1185">Reference proteome</keyword>
<dbReference type="SUPFAM" id="SSF160631">
    <property type="entry name" value="SMI1/KNR4-like"/>
    <property type="match status" value="1"/>
</dbReference>
<evidence type="ECO:0000313" key="2">
    <source>
        <dbReference type="EMBL" id="WXB16330.1"/>
    </source>
</evidence>
<dbReference type="EMBL" id="CP089984">
    <property type="protein sequence ID" value="WXB16330.1"/>
    <property type="molecule type" value="Genomic_DNA"/>
</dbReference>
<sequence length="152" mass="16844">MKKQFRVPSRYRNFLLAANPSKVETVTPVERIRLLPAEEIAKSQPTENWKPSWVVIGESALLSDPYFLDVSKPDPEGDCPVYTAMSGQDKWNPTLAASSFAQFLRIISTAMEIAAGFGDAIMDDEDEDSFREALGPKVKVIDAAALRAGHWT</sequence>
<reference evidence="2 3" key="1">
    <citation type="submission" date="2021-12" db="EMBL/GenBank/DDBJ databases">
        <title>Discovery of the Pendulisporaceae a myxobacterial family with distinct sporulation behavior and unique specialized metabolism.</title>
        <authorList>
            <person name="Garcia R."/>
            <person name="Popoff A."/>
            <person name="Bader C.D."/>
            <person name="Loehr J."/>
            <person name="Walesch S."/>
            <person name="Walt C."/>
            <person name="Boldt J."/>
            <person name="Bunk B."/>
            <person name="Haeckl F.J.F.P.J."/>
            <person name="Gunesch A.P."/>
            <person name="Birkelbach J."/>
            <person name="Nuebel U."/>
            <person name="Pietschmann T."/>
            <person name="Bach T."/>
            <person name="Mueller R."/>
        </authorList>
    </citation>
    <scope>NUCLEOTIDE SEQUENCE [LARGE SCALE GENOMIC DNA]</scope>
    <source>
        <strain evidence="2 3">MSr11954</strain>
    </source>
</reference>
<evidence type="ECO:0000313" key="3">
    <source>
        <dbReference type="Proteomes" id="UP001370348"/>
    </source>
</evidence>
<dbReference type="RefSeq" id="WP_394825955.1">
    <property type="nucleotide sequence ID" value="NZ_CP089984.1"/>
</dbReference>
<dbReference type="Gene3D" id="3.40.1580.10">
    <property type="entry name" value="SMI1/KNR4-like"/>
    <property type="match status" value="1"/>
</dbReference>
<accession>A0ABZ2M181</accession>
<organism evidence="2 3">
    <name type="scientific">Pendulispora albinea</name>
    <dbReference type="NCBI Taxonomy" id="2741071"/>
    <lineage>
        <taxon>Bacteria</taxon>
        <taxon>Pseudomonadati</taxon>
        <taxon>Myxococcota</taxon>
        <taxon>Myxococcia</taxon>
        <taxon>Myxococcales</taxon>
        <taxon>Sorangiineae</taxon>
        <taxon>Pendulisporaceae</taxon>
        <taxon>Pendulispora</taxon>
    </lineage>
</organism>
<gene>
    <name evidence="2" type="ORF">LZC94_03420</name>
</gene>
<evidence type="ECO:0000259" key="1">
    <source>
        <dbReference type="Pfam" id="PF09346"/>
    </source>
</evidence>
<dbReference type="Pfam" id="PF09346">
    <property type="entry name" value="SMI1_KNR4"/>
    <property type="match status" value="1"/>
</dbReference>
<feature type="domain" description="Knr4/Smi1-like" evidence="1">
    <location>
        <begin position="4"/>
        <end position="105"/>
    </location>
</feature>
<proteinExistence type="predicted"/>